<evidence type="ECO:0000313" key="2">
    <source>
        <dbReference type="EMBL" id="KAF8444685.1"/>
    </source>
</evidence>
<name>A0AAD4C0M8_BOLED</name>
<reference evidence="2" key="2">
    <citation type="journal article" date="2020" name="Nat. Commun.">
        <title>Large-scale genome sequencing of mycorrhizal fungi provides insights into the early evolution of symbiotic traits.</title>
        <authorList>
            <person name="Miyauchi S."/>
            <person name="Kiss E."/>
            <person name="Kuo A."/>
            <person name="Drula E."/>
            <person name="Kohler A."/>
            <person name="Sanchez-Garcia M."/>
            <person name="Morin E."/>
            <person name="Andreopoulos B."/>
            <person name="Barry K.W."/>
            <person name="Bonito G."/>
            <person name="Buee M."/>
            <person name="Carver A."/>
            <person name="Chen C."/>
            <person name="Cichocki N."/>
            <person name="Clum A."/>
            <person name="Culley D."/>
            <person name="Crous P.W."/>
            <person name="Fauchery L."/>
            <person name="Girlanda M."/>
            <person name="Hayes R.D."/>
            <person name="Keri Z."/>
            <person name="LaButti K."/>
            <person name="Lipzen A."/>
            <person name="Lombard V."/>
            <person name="Magnuson J."/>
            <person name="Maillard F."/>
            <person name="Murat C."/>
            <person name="Nolan M."/>
            <person name="Ohm R.A."/>
            <person name="Pangilinan J."/>
            <person name="Pereira M.F."/>
            <person name="Perotto S."/>
            <person name="Peter M."/>
            <person name="Pfister S."/>
            <person name="Riley R."/>
            <person name="Sitrit Y."/>
            <person name="Stielow J.B."/>
            <person name="Szollosi G."/>
            <person name="Zifcakova L."/>
            <person name="Stursova M."/>
            <person name="Spatafora J.W."/>
            <person name="Tedersoo L."/>
            <person name="Vaario L.M."/>
            <person name="Yamada A."/>
            <person name="Yan M."/>
            <person name="Wang P."/>
            <person name="Xu J."/>
            <person name="Bruns T."/>
            <person name="Baldrian P."/>
            <person name="Vilgalys R."/>
            <person name="Dunand C."/>
            <person name="Henrissat B."/>
            <person name="Grigoriev I.V."/>
            <person name="Hibbett D."/>
            <person name="Nagy L.G."/>
            <person name="Martin F.M."/>
        </authorList>
    </citation>
    <scope>NUCLEOTIDE SEQUENCE</scope>
    <source>
        <strain evidence="2">BED1</strain>
    </source>
</reference>
<feature type="compositionally biased region" description="Basic and acidic residues" evidence="1">
    <location>
        <begin position="12"/>
        <end position="26"/>
    </location>
</feature>
<accession>A0AAD4C0M8</accession>
<dbReference type="EMBL" id="WHUW01000006">
    <property type="protein sequence ID" value="KAF8444685.1"/>
    <property type="molecule type" value="Genomic_DNA"/>
</dbReference>
<keyword evidence="3" id="KW-1185">Reference proteome</keyword>
<proteinExistence type="predicted"/>
<comment type="caution">
    <text evidence="2">The sequence shown here is derived from an EMBL/GenBank/DDBJ whole genome shotgun (WGS) entry which is preliminary data.</text>
</comment>
<gene>
    <name evidence="2" type="ORF">L210DRAFT_3530538</name>
</gene>
<organism evidence="2 3">
    <name type="scientific">Boletus edulis BED1</name>
    <dbReference type="NCBI Taxonomy" id="1328754"/>
    <lineage>
        <taxon>Eukaryota</taxon>
        <taxon>Fungi</taxon>
        <taxon>Dikarya</taxon>
        <taxon>Basidiomycota</taxon>
        <taxon>Agaricomycotina</taxon>
        <taxon>Agaricomycetes</taxon>
        <taxon>Agaricomycetidae</taxon>
        <taxon>Boletales</taxon>
        <taxon>Boletineae</taxon>
        <taxon>Boletaceae</taxon>
        <taxon>Boletoideae</taxon>
        <taxon>Boletus</taxon>
    </lineage>
</organism>
<protein>
    <submittedName>
        <fullName evidence="2">Uncharacterized protein</fullName>
    </submittedName>
</protein>
<dbReference type="AlphaFoldDB" id="A0AAD4C0M8"/>
<feature type="region of interest" description="Disordered" evidence="1">
    <location>
        <begin position="1"/>
        <end position="29"/>
    </location>
</feature>
<reference evidence="2" key="1">
    <citation type="submission" date="2019-10" db="EMBL/GenBank/DDBJ databases">
        <authorList>
            <consortium name="DOE Joint Genome Institute"/>
            <person name="Kuo A."/>
            <person name="Miyauchi S."/>
            <person name="Kiss E."/>
            <person name="Drula E."/>
            <person name="Kohler A."/>
            <person name="Sanchez-Garcia M."/>
            <person name="Andreopoulos B."/>
            <person name="Barry K.W."/>
            <person name="Bonito G."/>
            <person name="Buee M."/>
            <person name="Carver A."/>
            <person name="Chen C."/>
            <person name="Cichocki N."/>
            <person name="Clum A."/>
            <person name="Culley D."/>
            <person name="Crous P.W."/>
            <person name="Fauchery L."/>
            <person name="Girlanda M."/>
            <person name="Hayes R."/>
            <person name="Keri Z."/>
            <person name="LaButti K."/>
            <person name="Lipzen A."/>
            <person name="Lombard V."/>
            <person name="Magnuson J."/>
            <person name="Maillard F."/>
            <person name="Morin E."/>
            <person name="Murat C."/>
            <person name="Nolan M."/>
            <person name="Ohm R."/>
            <person name="Pangilinan J."/>
            <person name="Pereira M."/>
            <person name="Perotto S."/>
            <person name="Peter M."/>
            <person name="Riley R."/>
            <person name="Sitrit Y."/>
            <person name="Stielow B."/>
            <person name="Szollosi G."/>
            <person name="Zifcakova L."/>
            <person name="Stursova M."/>
            <person name="Spatafora J.W."/>
            <person name="Tedersoo L."/>
            <person name="Vaario L.-M."/>
            <person name="Yamada A."/>
            <person name="Yan M."/>
            <person name="Wang P."/>
            <person name="Xu J."/>
            <person name="Bruns T."/>
            <person name="Baldrian P."/>
            <person name="Vilgalys R."/>
            <person name="Henrissat B."/>
            <person name="Grigoriev I.V."/>
            <person name="Hibbett D."/>
            <person name="Nagy L.G."/>
            <person name="Martin F.M."/>
        </authorList>
    </citation>
    <scope>NUCLEOTIDE SEQUENCE</scope>
    <source>
        <strain evidence="2">BED1</strain>
    </source>
</reference>
<dbReference type="Proteomes" id="UP001194468">
    <property type="component" value="Unassembled WGS sequence"/>
</dbReference>
<evidence type="ECO:0000313" key="3">
    <source>
        <dbReference type="Proteomes" id="UP001194468"/>
    </source>
</evidence>
<evidence type="ECO:0000256" key="1">
    <source>
        <dbReference type="SAM" id="MobiDB-lite"/>
    </source>
</evidence>
<sequence length="53" mass="6134">MTKLPPGFTNEMRQHLFDQKPPKDPRTGVPMLDFENFCCGIPFRHVRTTRTGS</sequence>